<dbReference type="Proteomes" id="UP000324222">
    <property type="component" value="Unassembled WGS sequence"/>
</dbReference>
<proteinExistence type="predicted"/>
<feature type="compositionally biased region" description="Low complexity" evidence="1">
    <location>
        <begin position="43"/>
        <end position="59"/>
    </location>
</feature>
<keyword evidence="3" id="KW-1185">Reference proteome</keyword>
<evidence type="ECO:0000313" key="3">
    <source>
        <dbReference type="Proteomes" id="UP000324222"/>
    </source>
</evidence>
<accession>A0A5B7FB67</accession>
<feature type="region of interest" description="Disordered" evidence="1">
    <location>
        <begin position="1"/>
        <end position="78"/>
    </location>
</feature>
<evidence type="ECO:0000313" key="2">
    <source>
        <dbReference type="EMBL" id="MPC44900.1"/>
    </source>
</evidence>
<dbReference type="AlphaFoldDB" id="A0A5B7FB67"/>
<comment type="caution">
    <text evidence="2">The sequence shown here is derived from an EMBL/GenBank/DDBJ whole genome shotgun (WGS) entry which is preliminary data.</text>
</comment>
<protein>
    <submittedName>
        <fullName evidence="2">Uncharacterized protein</fullName>
    </submittedName>
</protein>
<sequence length="78" mass="8226">MAPTPHSTSLRKRRNGEVAKSSVTLPDHNTAPQSSLPAKLGRTTNTHSITPPSTSTHSPVLYTPDPSAPPLPPSLSLH</sequence>
<evidence type="ECO:0000256" key="1">
    <source>
        <dbReference type="SAM" id="MobiDB-lite"/>
    </source>
</evidence>
<organism evidence="2 3">
    <name type="scientific">Portunus trituberculatus</name>
    <name type="common">Swimming crab</name>
    <name type="synonym">Neptunus trituberculatus</name>
    <dbReference type="NCBI Taxonomy" id="210409"/>
    <lineage>
        <taxon>Eukaryota</taxon>
        <taxon>Metazoa</taxon>
        <taxon>Ecdysozoa</taxon>
        <taxon>Arthropoda</taxon>
        <taxon>Crustacea</taxon>
        <taxon>Multicrustacea</taxon>
        <taxon>Malacostraca</taxon>
        <taxon>Eumalacostraca</taxon>
        <taxon>Eucarida</taxon>
        <taxon>Decapoda</taxon>
        <taxon>Pleocyemata</taxon>
        <taxon>Brachyura</taxon>
        <taxon>Eubrachyura</taxon>
        <taxon>Portunoidea</taxon>
        <taxon>Portunidae</taxon>
        <taxon>Portuninae</taxon>
        <taxon>Portunus</taxon>
    </lineage>
</organism>
<gene>
    <name evidence="2" type="ORF">E2C01_038581</name>
</gene>
<reference evidence="2 3" key="1">
    <citation type="submission" date="2019-05" db="EMBL/GenBank/DDBJ databases">
        <title>Another draft genome of Portunus trituberculatus and its Hox gene families provides insights of decapod evolution.</title>
        <authorList>
            <person name="Jeong J.-H."/>
            <person name="Song I."/>
            <person name="Kim S."/>
            <person name="Choi T."/>
            <person name="Kim D."/>
            <person name="Ryu S."/>
            <person name="Kim W."/>
        </authorList>
    </citation>
    <scope>NUCLEOTIDE SEQUENCE [LARGE SCALE GENOMIC DNA]</scope>
    <source>
        <tissue evidence="2">Muscle</tissue>
    </source>
</reference>
<dbReference type="EMBL" id="VSRR010006483">
    <property type="protein sequence ID" value="MPC44900.1"/>
    <property type="molecule type" value="Genomic_DNA"/>
</dbReference>
<feature type="compositionally biased region" description="Pro residues" evidence="1">
    <location>
        <begin position="66"/>
        <end position="78"/>
    </location>
</feature>
<name>A0A5B7FB67_PORTR</name>